<organism evidence="2 3">
    <name type="scientific">Planotetraspora mira</name>
    <dbReference type="NCBI Taxonomy" id="58121"/>
    <lineage>
        <taxon>Bacteria</taxon>
        <taxon>Bacillati</taxon>
        <taxon>Actinomycetota</taxon>
        <taxon>Actinomycetes</taxon>
        <taxon>Streptosporangiales</taxon>
        <taxon>Streptosporangiaceae</taxon>
        <taxon>Planotetraspora</taxon>
    </lineage>
</organism>
<dbReference type="AlphaFoldDB" id="A0A8J3TRZ5"/>
<sequence>MVPMLGLADLSDERVVEALGSAPRTSSAYRHLLNRGRAAVPAIRTGLRHPDPVVREQCCKLLDHLLVEDAIEEMIAILEDPVPSVRVAAVHALSCDRCKTDACRPDEALVLAPGMRLLRHDPDPHVRAMAVELVGRFVHTSVEAEAALIQARQADPSPAVRKKAGWYAPGGTIHRRT</sequence>
<gene>
    <name evidence="2" type="ORF">Pmi06nite_54320</name>
</gene>
<dbReference type="Proteomes" id="UP000650628">
    <property type="component" value="Unassembled WGS sequence"/>
</dbReference>
<comment type="caution">
    <text evidence="2">The sequence shown here is derived from an EMBL/GenBank/DDBJ whole genome shotgun (WGS) entry which is preliminary data.</text>
</comment>
<dbReference type="Gene3D" id="1.25.10.10">
    <property type="entry name" value="Leucine-rich Repeat Variant"/>
    <property type="match status" value="2"/>
</dbReference>
<name>A0A8J3TRZ5_9ACTN</name>
<dbReference type="InterPro" id="IPR016024">
    <property type="entry name" value="ARM-type_fold"/>
</dbReference>
<keyword evidence="3" id="KW-1185">Reference proteome</keyword>
<evidence type="ECO:0000256" key="1">
    <source>
        <dbReference type="ARBA" id="ARBA00022737"/>
    </source>
</evidence>
<dbReference type="EMBL" id="BOOO01000031">
    <property type="protein sequence ID" value="GII31990.1"/>
    <property type="molecule type" value="Genomic_DNA"/>
</dbReference>
<evidence type="ECO:0008006" key="4">
    <source>
        <dbReference type="Google" id="ProtNLM"/>
    </source>
</evidence>
<evidence type="ECO:0000313" key="3">
    <source>
        <dbReference type="Proteomes" id="UP000650628"/>
    </source>
</evidence>
<keyword evidence="1" id="KW-0677">Repeat</keyword>
<reference evidence="2 3" key="1">
    <citation type="submission" date="2021-01" db="EMBL/GenBank/DDBJ databases">
        <title>Whole genome shotgun sequence of Planotetraspora mira NBRC 15435.</title>
        <authorList>
            <person name="Komaki H."/>
            <person name="Tamura T."/>
        </authorList>
    </citation>
    <scope>NUCLEOTIDE SEQUENCE [LARGE SCALE GENOMIC DNA]</scope>
    <source>
        <strain evidence="2 3">NBRC 15435</strain>
    </source>
</reference>
<dbReference type="Pfam" id="PF13646">
    <property type="entry name" value="HEAT_2"/>
    <property type="match status" value="1"/>
</dbReference>
<accession>A0A8J3TRZ5</accession>
<proteinExistence type="predicted"/>
<dbReference type="InterPro" id="IPR011989">
    <property type="entry name" value="ARM-like"/>
</dbReference>
<dbReference type="Pfam" id="PF02985">
    <property type="entry name" value="HEAT"/>
    <property type="match status" value="1"/>
</dbReference>
<dbReference type="SUPFAM" id="SSF48371">
    <property type="entry name" value="ARM repeat"/>
    <property type="match status" value="1"/>
</dbReference>
<protein>
    <recommendedName>
        <fullName evidence="4">HEAT repeat domain-containing protein</fullName>
    </recommendedName>
</protein>
<dbReference type="RefSeq" id="WP_203955896.1">
    <property type="nucleotide sequence ID" value="NZ_BOOO01000031.1"/>
</dbReference>
<evidence type="ECO:0000313" key="2">
    <source>
        <dbReference type="EMBL" id="GII31990.1"/>
    </source>
</evidence>
<dbReference type="InterPro" id="IPR000357">
    <property type="entry name" value="HEAT"/>
</dbReference>